<evidence type="ECO:0000313" key="3">
    <source>
        <dbReference type="Proteomes" id="UP000278440"/>
    </source>
</evidence>
<dbReference type="GO" id="GO:0005886">
    <property type="term" value="C:plasma membrane"/>
    <property type="evidence" value="ECO:0007669"/>
    <property type="project" value="TreeGrafter"/>
</dbReference>
<dbReference type="Gene3D" id="1.20.120.450">
    <property type="entry name" value="dinb family like domain"/>
    <property type="match status" value="1"/>
</dbReference>
<dbReference type="InterPro" id="IPR034660">
    <property type="entry name" value="DinB/YfiT-like"/>
</dbReference>
<dbReference type="InterPro" id="IPR017517">
    <property type="entry name" value="Maleyloyr_isom"/>
</dbReference>
<dbReference type="Proteomes" id="UP000278440">
    <property type="component" value="Unassembled WGS sequence"/>
</dbReference>
<protein>
    <submittedName>
        <fullName evidence="2">Uncharacterized protein (TIGR03083 family)</fullName>
    </submittedName>
</protein>
<accession>A0A495Y151</accession>
<gene>
    <name evidence="2" type="ORF">DFJ68_1102</name>
</gene>
<name>A0A495Y151_9MICO</name>
<keyword evidence="3" id="KW-1185">Reference proteome</keyword>
<dbReference type="AlphaFoldDB" id="A0A495Y151"/>
<dbReference type="EMBL" id="RBXT01000001">
    <property type="protein sequence ID" value="RKT77678.1"/>
    <property type="molecule type" value="Genomic_DNA"/>
</dbReference>
<reference evidence="2 3" key="1">
    <citation type="submission" date="2018-10" db="EMBL/GenBank/DDBJ databases">
        <title>Sequencing the genomes of 1000 actinobacteria strains.</title>
        <authorList>
            <person name="Klenk H.-P."/>
        </authorList>
    </citation>
    <scope>NUCLEOTIDE SEQUENCE [LARGE SCALE GENOMIC DNA]</scope>
    <source>
        <strain evidence="2 3">DSM 44267</strain>
    </source>
</reference>
<proteinExistence type="predicted"/>
<dbReference type="SUPFAM" id="SSF109854">
    <property type="entry name" value="DinB/YfiT-like putative metalloenzymes"/>
    <property type="match status" value="1"/>
</dbReference>
<evidence type="ECO:0000259" key="1">
    <source>
        <dbReference type="Pfam" id="PF11716"/>
    </source>
</evidence>
<dbReference type="Pfam" id="PF11716">
    <property type="entry name" value="MDMPI_N"/>
    <property type="match status" value="1"/>
</dbReference>
<sequence length="274" mass="29649">MTSRVPTPLPFADHLERESARFRTVLADADPAARVPTCPDWSADDLLWHLAEVQWFWGEIVEQGVTERGGLAAVEAARVARPADREGLLAFFDHATARLRRVLSQLPADTERWMWADDHTVGYIARRQAHEALVHRLDAELTTGQRTPLDPCLSADGVDEALVVMRGHEDDPAEPGLAADPLGGAVVVSAVDTMHTWTVTPLRVHGTESDGDELDVLALDVAQGARPGVTTEVCGTAADLDAWLWNRPPAGEVTRVGDADALAAVDRVVSRAVD</sequence>
<dbReference type="PANTHER" id="PTHR40758">
    <property type="entry name" value="CONSERVED PROTEIN"/>
    <property type="match status" value="1"/>
</dbReference>
<organism evidence="2 3">
    <name type="scientific">Terracoccus luteus</name>
    <dbReference type="NCBI Taxonomy" id="53356"/>
    <lineage>
        <taxon>Bacteria</taxon>
        <taxon>Bacillati</taxon>
        <taxon>Actinomycetota</taxon>
        <taxon>Actinomycetes</taxon>
        <taxon>Micrococcales</taxon>
        <taxon>Intrasporangiaceae</taxon>
        <taxon>Terracoccus</taxon>
    </lineage>
</organism>
<feature type="domain" description="Mycothiol-dependent maleylpyruvate isomerase metal-binding" evidence="1">
    <location>
        <begin position="14"/>
        <end position="139"/>
    </location>
</feature>
<dbReference type="OrthoDB" id="3671213at2"/>
<comment type="caution">
    <text evidence="2">The sequence shown here is derived from an EMBL/GenBank/DDBJ whole genome shotgun (WGS) entry which is preliminary data.</text>
</comment>
<dbReference type="NCBIfam" id="TIGR03083">
    <property type="entry name" value="maleylpyruvate isomerase family mycothiol-dependent enzyme"/>
    <property type="match status" value="1"/>
</dbReference>
<dbReference type="InterPro" id="IPR024344">
    <property type="entry name" value="MDMPI_metal-binding"/>
</dbReference>
<dbReference type="RefSeq" id="WP_121031687.1">
    <property type="nucleotide sequence ID" value="NZ_RBXT01000001.1"/>
</dbReference>
<dbReference type="PANTHER" id="PTHR40758:SF1">
    <property type="entry name" value="CONSERVED PROTEIN"/>
    <property type="match status" value="1"/>
</dbReference>
<evidence type="ECO:0000313" key="2">
    <source>
        <dbReference type="EMBL" id="RKT77678.1"/>
    </source>
</evidence>
<dbReference type="GO" id="GO:0046872">
    <property type="term" value="F:metal ion binding"/>
    <property type="evidence" value="ECO:0007669"/>
    <property type="project" value="InterPro"/>
</dbReference>